<protein>
    <submittedName>
        <fullName evidence="1">Uncharacterized protein</fullName>
    </submittedName>
</protein>
<comment type="caution">
    <text evidence="1">The sequence shown here is derived from an EMBL/GenBank/DDBJ whole genome shotgun (WGS) entry which is preliminary data.</text>
</comment>
<dbReference type="EMBL" id="AZBU02000014">
    <property type="protein sequence ID" value="TKR57683.1"/>
    <property type="molecule type" value="Genomic_DNA"/>
</dbReference>
<dbReference type="AlphaFoldDB" id="A0A4U5LP57"/>
<evidence type="ECO:0000313" key="1">
    <source>
        <dbReference type="EMBL" id="TKR57683.1"/>
    </source>
</evidence>
<proteinExistence type="predicted"/>
<reference evidence="1 2" key="2">
    <citation type="journal article" date="2019" name="G3 (Bethesda)">
        <title>Hybrid Assembly of the Genome of the Entomopathogenic Nematode Steinernema carpocapsae Identifies the X-Chromosome.</title>
        <authorList>
            <person name="Serra L."/>
            <person name="Macchietto M."/>
            <person name="Macias-Munoz A."/>
            <person name="McGill C.J."/>
            <person name="Rodriguez I.M."/>
            <person name="Rodriguez B."/>
            <person name="Murad R."/>
            <person name="Mortazavi A."/>
        </authorList>
    </citation>
    <scope>NUCLEOTIDE SEQUENCE [LARGE SCALE GENOMIC DNA]</scope>
    <source>
        <strain evidence="1 2">ALL</strain>
    </source>
</reference>
<gene>
    <name evidence="1" type="ORF">L596_030353</name>
</gene>
<keyword evidence="2" id="KW-1185">Reference proteome</keyword>
<sequence length="99" mass="11311">MTWRLTHPLTVIVLSSVRWWCANTESSAQNFATVKRVVDAFLQMSLKTLMAVVTFVTDRVDWGRAGSCREFPSRVRMAVRGGMSRESLEFSVVYNFCID</sequence>
<evidence type="ECO:0000313" key="2">
    <source>
        <dbReference type="Proteomes" id="UP000298663"/>
    </source>
</evidence>
<dbReference type="Proteomes" id="UP000298663">
    <property type="component" value="Unassembled WGS sequence"/>
</dbReference>
<organism evidence="1 2">
    <name type="scientific">Steinernema carpocapsae</name>
    <name type="common">Entomopathogenic nematode</name>
    <dbReference type="NCBI Taxonomy" id="34508"/>
    <lineage>
        <taxon>Eukaryota</taxon>
        <taxon>Metazoa</taxon>
        <taxon>Ecdysozoa</taxon>
        <taxon>Nematoda</taxon>
        <taxon>Chromadorea</taxon>
        <taxon>Rhabditida</taxon>
        <taxon>Tylenchina</taxon>
        <taxon>Panagrolaimomorpha</taxon>
        <taxon>Strongyloidoidea</taxon>
        <taxon>Steinernematidae</taxon>
        <taxon>Steinernema</taxon>
    </lineage>
</organism>
<name>A0A4U5LP57_STECR</name>
<accession>A0A4U5LP57</accession>
<reference evidence="1 2" key="1">
    <citation type="journal article" date="2015" name="Genome Biol.">
        <title>Comparative genomics of Steinernema reveals deeply conserved gene regulatory networks.</title>
        <authorList>
            <person name="Dillman A.R."/>
            <person name="Macchietto M."/>
            <person name="Porter C.F."/>
            <person name="Rogers A."/>
            <person name="Williams B."/>
            <person name="Antoshechkin I."/>
            <person name="Lee M.M."/>
            <person name="Goodwin Z."/>
            <person name="Lu X."/>
            <person name="Lewis E.E."/>
            <person name="Goodrich-Blair H."/>
            <person name="Stock S.P."/>
            <person name="Adams B.J."/>
            <person name="Sternberg P.W."/>
            <person name="Mortazavi A."/>
        </authorList>
    </citation>
    <scope>NUCLEOTIDE SEQUENCE [LARGE SCALE GENOMIC DNA]</scope>
    <source>
        <strain evidence="1 2">ALL</strain>
    </source>
</reference>